<keyword evidence="4" id="KW-1133">Transmembrane helix</keyword>
<keyword evidence="5" id="KW-0472">Membrane</keyword>
<sequence length="672" mass="71888">MAIFVPALRLIMLFLNVYDSYKTLKPPQPSVRDPTRPSVRAMTQRKRDMKGCLAVWVVFCCFTSYERIVESLVSIFIPFYDEFKSMFMLFLIFTRARGAEPIFLHIVRPVIKPYTTTMDGTLELLRMTGDFLFALSAYPIHIGKAWWRRRFGPKIEAYDSDSETTTTENTTHSREAAQHEVWVPPASAYEDFIEDVDAPPEIIELTQEERAVDEWRQYPAFPSAYPTSPLLTTSFFPPNTASFGGAMQMGSYPPSASASHPGFPRSLPSSRNTVNPSYANDSSDHTGQPSGFNQASGNPSTYGESHQIYSDEEDHHGDSMDEDYDPHHHSLFSGSEVGTDDDEDVFNMTLRTPLPPHGAARSRALMSRITIPLPAPLGSANSMSTTVPSARTSASTFRTASSRGSDPDSLEPSPTDGSGGLLSASSATLVPGADAGLGLVMGDDLSKTLVEQPQGVQAAAAKKRKAMNSTGLLDLTESSDAGDNEDDDEAEMDANGDDDDEVEEEGDEDVYIPSEQQEMKRRKVQVGKPGAVGVVTTTSSKNPAQPRAAVRKPLAARQSDGQLRSTGTSSASQQATKGHVKSASVSAVGKAKTSANVNATTTATKPGQARTGAPATRGARGGAKPATNIGRGAAPSAMRGKVGSGVTKKSSTATLSAVSRTGSTGSNTSNDS</sequence>
<evidence type="ECO:0000256" key="3">
    <source>
        <dbReference type="ARBA" id="ARBA00022692"/>
    </source>
</evidence>
<feature type="compositionally biased region" description="Low complexity" evidence="6">
    <location>
        <begin position="565"/>
        <end position="576"/>
    </location>
</feature>
<comment type="similarity">
    <text evidence="2">Belongs to the DP1 family.</text>
</comment>
<name>A0A4Y7TDJ9_COPMI</name>
<dbReference type="GO" id="GO:0016020">
    <property type="term" value="C:membrane"/>
    <property type="evidence" value="ECO:0007669"/>
    <property type="project" value="UniProtKB-SubCell"/>
</dbReference>
<evidence type="ECO:0008006" key="9">
    <source>
        <dbReference type="Google" id="ProtNLM"/>
    </source>
</evidence>
<feature type="compositionally biased region" description="Polar residues" evidence="6">
    <location>
        <begin position="267"/>
        <end position="308"/>
    </location>
</feature>
<feature type="compositionally biased region" description="Low complexity" evidence="6">
    <location>
        <begin position="661"/>
        <end position="672"/>
    </location>
</feature>
<feature type="region of interest" description="Disordered" evidence="6">
    <location>
        <begin position="375"/>
        <end position="425"/>
    </location>
</feature>
<evidence type="ECO:0000313" key="8">
    <source>
        <dbReference type="Proteomes" id="UP000298030"/>
    </source>
</evidence>
<dbReference type="Proteomes" id="UP000298030">
    <property type="component" value="Unassembled WGS sequence"/>
</dbReference>
<feature type="compositionally biased region" description="Polar residues" evidence="6">
    <location>
        <begin position="470"/>
        <end position="479"/>
    </location>
</feature>
<dbReference type="AlphaFoldDB" id="A0A4Y7TDJ9"/>
<comment type="subcellular location">
    <subcellularLocation>
        <location evidence="1">Membrane</location>
        <topology evidence="1">Multi-pass membrane protein</topology>
    </subcellularLocation>
</comment>
<organism evidence="7 8">
    <name type="scientific">Coprinellus micaceus</name>
    <name type="common">Glistening ink-cap mushroom</name>
    <name type="synonym">Coprinus micaceus</name>
    <dbReference type="NCBI Taxonomy" id="71717"/>
    <lineage>
        <taxon>Eukaryota</taxon>
        <taxon>Fungi</taxon>
        <taxon>Dikarya</taxon>
        <taxon>Basidiomycota</taxon>
        <taxon>Agaricomycotina</taxon>
        <taxon>Agaricomycetes</taxon>
        <taxon>Agaricomycetidae</taxon>
        <taxon>Agaricales</taxon>
        <taxon>Agaricineae</taxon>
        <taxon>Psathyrellaceae</taxon>
        <taxon>Coprinellus</taxon>
    </lineage>
</organism>
<evidence type="ECO:0000256" key="5">
    <source>
        <dbReference type="ARBA" id="ARBA00023136"/>
    </source>
</evidence>
<dbReference type="Pfam" id="PF03134">
    <property type="entry name" value="TB2_DP1_HVA22"/>
    <property type="match status" value="1"/>
</dbReference>
<dbReference type="EMBL" id="QPFP01000016">
    <property type="protein sequence ID" value="TEB32245.1"/>
    <property type="molecule type" value="Genomic_DNA"/>
</dbReference>
<feature type="compositionally biased region" description="Acidic residues" evidence="6">
    <location>
        <begin position="480"/>
        <end position="510"/>
    </location>
</feature>
<keyword evidence="8" id="KW-1185">Reference proteome</keyword>
<dbReference type="PANTHER" id="PTHR12300">
    <property type="entry name" value="HVA22-LIKE PROTEINS"/>
    <property type="match status" value="1"/>
</dbReference>
<accession>A0A4Y7TDJ9</accession>
<proteinExistence type="inferred from homology"/>
<gene>
    <name evidence="7" type="ORF">FA13DRAFT_1709254</name>
</gene>
<evidence type="ECO:0000313" key="7">
    <source>
        <dbReference type="EMBL" id="TEB32245.1"/>
    </source>
</evidence>
<feature type="compositionally biased region" description="Low complexity" evidence="6">
    <location>
        <begin position="590"/>
        <end position="627"/>
    </location>
</feature>
<evidence type="ECO:0000256" key="4">
    <source>
        <dbReference type="ARBA" id="ARBA00022989"/>
    </source>
</evidence>
<keyword evidence="3" id="KW-0812">Transmembrane</keyword>
<evidence type="ECO:0000256" key="1">
    <source>
        <dbReference type="ARBA" id="ARBA00004141"/>
    </source>
</evidence>
<feature type="compositionally biased region" description="Polar residues" evidence="6">
    <location>
        <begin position="647"/>
        <end position="660"/>
    </location>
</feature>
<feature type="compositionally biased region" description="Low complexity" evidence="6">
    <location>
        <begin position="389"/>
        <end position="404"/>
    </location>
</feature>
<dbReference type="OrthoDB" id="434647at2759"/>
<comment type="caution">
    <text evidence="7">The sequence shown here is derived from an EMBL/GenBank/DDBJ whole genome shotgun (WGS) entry which is preliminary data.</text>
</comment>
<feature type="region of interest" description="Disordered" evidence="6">
    <location>
        <begin position="470"/>
        <end position="672"/>
    </location>
</feature>
<evidence type="ECO:0000256" key="2">
    <source>
        <dbReference type="ARBA" id="ARBA00008573"/>
    </source>
</evidence>
<evidence type="ECO:0000256" key="6">
    <source>
        <dbReference type="SAM" id="MobiDB-lite"/>
    </source>
</evidence>
<protein>
    <recommendedName>
        <fullName evidence="9">Protein YOP1</fullName>
    </recommendedName>
</protein>
<dbReference type="PANTHER" id="PTHR12300:SF161">
    <property type="entry name" value="RECEPTOR EXPRESSION-ENHANCING PROTEIN"/>
    <property type="match status" value="1"/>
</dbReference>
<reference evidence="7 8" key="1">
    <citation type="journal article" date="2019" name="Nat. Ecol. Evol.">
        <title>Megaphylogeny resolves global patterns of mushroom evolution.</title>
        <authorList>
            <person name="Varga T."/>
            <person name="Krizsan K."/>
            <person name="Foldi C."/>
            <person name="Dima B."/>
            <person name="Sanchez-Garcia M."/>
            <person name="Sanchez-Ramirez S."/>
            <person name="Szollosi G.J."/>
            <person name="Szarkandi J.G."/>
            <person name="Papp V."/>
            <person name="Albert L."/>
            <person name="Andreopoulos W."/>
            <person name="Angelini C."/>
            <person name="Antonin V."/>
            <person name="Barry K.W."/>
            <person name="Bougher N.L."/>
            <person name="Buchanan P."/>
            <person name="Buyck B."/>
            <person name="Bense V."/>
            <person name="Catcheside P."/>
            <person name="Chovatia M."/>
            <person name="Cooper J."/>
            <person name="Damon W."/>
            <person name="Desjardin D."/>
            <person name="Finy P."/>
            <person name="Geml J."/>
            <person name="Haridas S."/>
            <person name="Hughes K."/>
            <person name="Justo A."/>
            <person name="Karasinski D."/>
            <person name="Kautmanova I."/>
            <person name="Kiss B."/>
            <person name="Kocsube S."/>
            <person name="Kotiranta H."/>
            <person name="LaButti K.M."/>
            <person name="Lechner B.E."/>
            <person name="Liimatainen K."/>
            <person name="Lipzen A."/>
            <person name="Lukacs Z."/>
            <person name="Mihaltcheva S."/>
            <person name="Morgado L.N."/>
            <person name="Niskanen T."/>
            <person name="Noordeloos M.E."/>
            <person name="Ohm R.A."/>
            <person name="Ortiz-Santana B."/>
            <person name="Ovrebo C."/>
            <person name="Racz N."/>
            <person name="Riley R."/>
            <person name="Savchenko A."/>
            <person name="Shiryaev A."/>
            <person name="Soop K."/>
            <person name="Spirin V."/>
            <person name="Szebenyi C."/>
            <person name="Tomsovsky M."/>
            <person name="Tulloss R.E."/>
            <person name="Uehling J."/>
            <person name="Grigoriev I.V."/>
            <person name="Vagvolgyi C."/>
            <person name="Papp T."/>
            <person name="Martin F.M."/>
            <person name="Miettinen O."/>
            <person name="Hibbett D.S."/>
            <person name="Nagy L.G."/>
        </authorList>
    </citation>
    <scope>NUCLEOTIDE SEQUENCE [LARGE SCALE GENOMIC DNA]</scope>
    <source>
        <strain evidence="7 8">FP101781</strain>
    </source>
</reference>
<feature type="region of interest" description="Disordered" evidence="6">
    <location>
        <begin position="252"/>
        <end position="343"/>
    </location>
</feature>
<dbReference type="InterPro" id="IPR004345">
    <property type="entry name" value="TB2_DP1_HVA22"/>
</dbReference>
<feature type="compositionally biased region" description="Polar residues" evidence="6">
    <location>
        <begin position="379"/>
        <end position="388"/>
    </location>
</feature>